<dbReference type="AlphaFoldDB" id="A0A091MPE9"/>
<dbReference type="PANTHER" id="PTHR12080:SF55">
    <property type="entry name" value="LYMPHOCYTE FUNCTION-ASSOCIATED ANTIGEN 3"/>
    <property type="match status" value="1"/>
</dbReference>
<proteinExistence type="predicted"/>
<keyword evidence="3" id="KW-0472">Membrane</keyword>
<dbReference type="GO" id="GO:0005102">
    <property type="term" value="F:signaling receptor binding"/>
    <property type="evidence" value="ECO:0007669"/>
    <property type="project" value="TreeGrafter"/>
</dbReference>
<evidence type="ECO:0000256" key="2">
    <source>
        <dbReference type="ARBA" id="ARBA00022729"/>
    </source>
</evidence>
<dbReference type="PANTHER" id="PTHR12080">
    <property type="entry name" value="SIGNALING LYMPHOCYTIC ACTIVATION MOLECULE"/>
    <property type="match status" value="1"/>
</dbReference>
<keyword evidence="6" id="KW-1185">Reference proteome</keyword>
<evidence type="ECO:0000256" key="4">
    <source>
        <dbReference type="ARBA" id="ARBA00023180"/>
    </source>
</evidence>
<reference evidence="5 6" key="1">
    <citation type="submission" date="2014-04" db="EMBL/GenBank/DDBJ databases">
        <title>Genome evolution of avian class.</title>
        <authorList>
            <person name="Zhang G."/>
            <person name="Li C."/>
        </authorList>
    </citation>
    <scope>NUCLEOTIDE SEQUENCE [LARGE SCALE GENOMIC DNA]</scope>
    <source>
        <strain evidence="5">BGI_N310</strain>
    </source>
</reference>
<evidence type="ECO:0000256" key="1">
    <source>
        <dbReference type="ARBA" id="ARBA00004370"/>
    </source>
</evidence>
<keyword evidence="4" id="KW-0325">Glycoprotein</keyword>
<dbReference type="Gene3D" id="2.60.40.10">
    <property type="entry name" value="Immunoglobulins"/>
    <property type="match status" value="1"/>
</dbReference>
<feature type="non-terminal residue" evidence="5">
    <location>
        <position position="1"/>
    </location>
</feature>
<organism evidence="5 6">
    <name type="scientific">Acanthisitta chloris</name>
    <name type="common">rifleman</name>
    <dbReference type="NCBI Taxonomy" id="57068"/>
    <lineage>
        <taxon>Eukaryota</taxon>
        <taxon>Metazoa</taxon>
        <taxon>Chordata</taxon>
        <taxon>Craniata</taxon>
        <taxon>Vertebrata</taxon>
        <taxon>Euteleostomi</taxon>
        <taxon>Archelosauria</taxon>
        <taxon>Archosauria</taxon>
        <taxon>Dinosauria</taxon>
        <taxon>Saurischia</taxon>
        <taxon>Theropoda</taxon>
        <taxon>Coelurosauria</taxon>
        <taxon>Aves</taxon>
        <taxon>Neognathae</taxon>
        <taxon>Neoaves</taxon>
        <taxon>Telluraves</taxon>
        <taxon>Australaves</taxon>
        <taxon>Passeriformes</taxon>
        <taxon>Acanthisittidae</taxon>
        <taxon>Acanthisitta</taxon>
    </lineage>
</organism>
<dbReference type="Proteomes" id="UP000053537">
    <property type="component" value="Unassembled WGS sequence"/>
</dbReference>
<dbReference type="InterPro" id="IPR013783">
    <property type="entry name" value="Ig-like_fold"/>
</dbReference>
<dbReference type="SUPFAM" id="SSF48726">
    <property type="entry name" value="Immunoglobulin"/>
    <property type="match status" value="1"/>
</dbReference>
<protein>
    <submittedName>
        <fullName evidence="5">Lymphocyte function-associated antigen 3</fullName>
    </submittedName>
</protein>
<sequence>VAHIHCEEVFGVIGENFSFPVKINQRIEEMTWKKNKDKVAEWERQKNTTYYLSLRGRSLLKDNGCLTILNLEKSDIGTYELHHRDAKQDHYLTFILDVLDPPSEPEISCSISGDNFVLKCTADFQRPLNYAWKFSNKKESLQTQEIYILKENVDSTQRVTCFVKFSQTEKSSEISLAQCFP</sequence>
<dbReference type="GO" id="GO:0016020">
    <property type="term" value="C:membrane"/>
    <property type="evidence" value="ECO:0007669"/>
    <property type="project" value="UniProtKB-SubCell"/>
</dbReference>
<evidence type="ECO:0000313" key="5">
    <source>
        <dbReference type="EMBL" id="KFP77271.1"/>
    </source>
</evidence>
<dbReference type="InterPro" id="IPR036179">
    <property type="entry name" value="Ig-like_dom_sf"/>
</dbReference>
<feature type="non-terminal residue" evidence="5">
    <location>
        <position position="181"/>
    </location>
</feature>
<dbReference type="EMBL" id="KK832058">
    <property type="protein sequence ID" value="KFP77271.1"/>
    <property type="molecule type" value="Genomic_DNA"/>
</dbReference>
<evidence type="ECO:0000256" key="3">
    <source>
        <dbReference type="ARBA" id="ARBA00023136"/>
    </source>
</evidence>
<accession>A0A091MPE9</accession>
<dbReference type="GO" id="GO:0009986">
    <property type="term" value="C:cell surface"/>
    <property type="evidence" value="ECO:0007669"/>
    <property type="project" value="TreeGrafter"/>
</dbReference>
<name>A0A091MPE9_9PASS</name>
<evidence type="ECO:0000313" key="6">
    <source>
        <dbReference type="Proteomes" id="UP000053537"/>
    </source>
</evidence>
<comment type="subcellular location">
    <subcellularLocation>
        <location evidence="1">Membrane</location>
    </subcellularLocation>
</comment>
<keyword evidence="2" id="KW-0732">Signal</keyword>
<gene>
    <name evidence="5" type="ORF">N310_04283</name>
</gene>
<dbReference type="InterPro" id="IPR015631">
    <property type="entry name" value="CD2/SLAM_rcpt"/>
</dbReference>